<dbReference type="Pfam" id="PF11950">
    <property type="entry name" value="DUF3467"/>
    <property type="match status" value="1"/>
</dbReference>
<dbReference type="EMBL" id="DXEZ01000008">
    <property type="protein sequence ID" value="HIX53457.1"/>
    <property type="molecule type" value="Genomic_DNA"/>
</dbReference>
<evidence type="ECO:0000313" key="3">
    <source>
        <dbReference type="Proteomes" id="UP000824156"/>
    </source>
</evidence>
<evidence type="ECO:0000256" key="1">
    <source>
        <dbReference type="SAM" id="MobiDB-lite"/>
    </source>
</evidence>
<dbReference type="AlphaFoldDB" id="A0A9D1W6W9"/>
<accession>A0A9D1W6W9</accession>
<feature type="region of interest" description="Disordered" evidence="1">
    <location>
        <begin position="84"/>
        <end position="104"/>
    </location>
</feature>
<organism evidence="2 3">
    <name type="scientific">Candidatus Sphingobacterium stercoripullorum</name>
    <dbReference type="NCBI Taxonomy" id="2838759"/>
    <lineage>
        <taxon>Bacteria</taxon>
        <taxon>Pseudomonadati</taxon>
        <taxon>Bacteroidota</taxon>
        <taxon>Sphingobacteriia</taxon>
        <taxon>Sphingobacteriales</taxon>
        <taxon>Sphingobacteriaceae</taxon>
        <taxon>Sphingobacterium</taxon>
    </lineage>
</organism>
<reference evidence="2" key="1">
    <citation type="journal article" date="2021" name="PeerJ">
        <title>Extensive microbial diversity within the chicken gut microbiome revealed by metagenomics and culture.</title>
        <authorList>
            <person name="Gilroy R."/>
            <person name="Ravi A."/>
            <person name="Getino M."/>
            <person name="Pursley I."/>
            <person name="Horton D.L."/>
            <person name="Alikhan N.F."/>
            <person name="Baker D."/>
            <person name="Gharbi K."/>
            <person name="Hall N."/>
            <person name="Watson M."/>
            <person name="Adriaenssens E.M."/>
            <person name="Foster-Nyarko E."/>
            <person name="Jarju S."/>
            <person name="Secka A."/>
            <person name="Antonio M."/>
            <person name="Oren A."/>
            <person name="Chaudhuri R.R."/>
            <person name="La Ragione R."/>
            <person name="Hildebrand F."/>
            <person name="Pallen M.J."/>
        </authorList>
    </citation>
    <scope>NUCLEOTIDE SEQUENCE</scope>
    <source>
        <strain evidence="2">1719</strain>
    </source>
</reference>
<reference evidence="2" key="2">
    <citation type="submission" date="2021-04" db="EMBL/GenBank/DDBJ databases">
        <authorList>
            <person name="Gilroy R."/>
        </authorList>
    </citation>
    <scope>NUCLEOTIDE SEQUENCE</scope>
    <source>
        <strain evidence="2">1719</strain>
    </source>
</reference>
<protein>
    <submittedName>
        <fullName evidence="2">DUF3467 domain-containing protein</fullName>
    </submittedName>
</protein>
<evidence type="ECO:0000313" key="2">
    <source>
        <dbReference type="EMBL" id="HIX53457.1"/>
    </source>
</evidence>
<name>A0A9D1W6W9_9SPHI</name>
<dbReference type="Proteomes" id="UP000824156">
    <property type="component" value="Unassembled WGS sequence"/>
</dbReference>
<proteinExistence type="predicted"/>
<dbReference type="InterPro" id="IPR021857">
    <property type="entry name" value="DUF3467"/>
</dbReference>
<gene>
    <name evidence="2" type="ORF">H9853_00385</name>
</gene>
<sequence length="104" mass="11541">MSNKNKPNEDSLNFELTEEVALGKYSNLAVITHSSSEFVVDFASVLPGIESARVHSRIVMAPEHAKRLLRAIEDNIRQFEAMNGPIEIEETPPFPMGFTPNAEA</sequence>
<comment type="caution">
    <text evidence="2">The sequence shown here is derived from an EMBL/GenBank/DDBJ whole genome shotgun (WGS) entry which is preliminary data.</text>
</comment>